<comment type="caution">
    <text evidence="1">The sequence shown here is derived from an EMBL/GenBank/DDBJ whole genome shotgun (WGS) entry which is preliminary data.</text>
</comment>
<organism evidence="1 2">
    <name type="scientific">Rhododendron molle</name>
    <name type="common">Chinese azalea</name>
    <name type="synonym">Azalea mollis</name>
    <dbReference type="NCBI Taxonomy" id="49168"/>
    <lineage>
        <taxon>Eukaryota</taxon>
        <taxon>Viridiplantae</taxon>
        <taxon>Streptophyta</taxon>
        <taxon>Embryophyta</taxon>
        <taxon>Tracheophyta</taxon>
        <taxon>Spermatophyta</taxon>
        <taxon>Magnoliopsida</taxon>
        <taxon>eudicotyledons</taxon>
        <taxon>Gunneridae</taxon>
        <taxon>Pentapetalae</taxon>
        <taxon>asterids</taxon>
        <taxon>Ericales</taxon>
        <taxon>Ericaceae</taxon>
        <taxon>Ericoideae</taxon>
        <taxon>Rhodoreae</taxon>
        <taxon>Rhododendron</taxon>
    </lineage>
</organism>
<protein>
    <submittedName>
        <fullName evidence="1">Uncharacterized protein</fullName>
    </submittedName>
</protein>
<dbReference type="EMBL" id="CM046398">
    <property type="protein sequence ID" value="KAI8530775.1"/>
    <property type="molecule type" value="Genomic_DNA"/>
</dbReference>
<dbReference type="Proteomes" id="UP001062846">
    <property type="component" value="Chromosome 11"/>
</dbReference>
<keyword evidence="2" id="KW-1185">Reference proteome</keyword>
<gene>
    <name evidence="1" type="ORF">RHMOL_Rhmol11G0085300</name>
</gene>
<name>A0ACC0LQ63_RHOML</name>
<accession>A0ACC0LQ63</accession>
<evidence type="ECO:0000313" key="2">
    <source>
        <dbReference type="Proteomes" id="UP001062846"/>
    </source>
</evidence>
<sequence length="227" mass="25921">MEKVEQNPPWLKPLLDTTFFVKCQIHRNSKNNQCNYYCLECTGNPLCVCCLADHPKHHMIQIRRSSLSNGVEVHDIGEYINVDAIQTYIANSGQIVFLNARPYTGRPSGVINTCDICHRSLPTAIFRFCSLSCKRDAIYRDFPDETFVLQPKPSTCELNESFQVNQLLTPERQRKMRKLDILVSKSPIVAASVAKEVLDNVSHTTPPMFNHMNSRKRKGIPQRAPLF</sequence>
<evidence type="ECO:0000313" key="1">
    <source>
        <dbReference type="EMBL" id="KAI8530775.1"/>
    </source>
</evidence>
<proteinExistence type="predicted"/>
<reference evidence="1" key="1">
    <citation type="submission" date="2022-02" db="EMBL/GenBank/DDBJ databases">
        <title>Plant Genome Project.</title>
        <authorList>
            <person name="Zhang R.-G."/>
        </authorList>
    </citation>
    <scope>NUCLEOTIDE SEQUENCE</scope>
    <source>
        <strain evidence="1">AT1</strain>
    </source>
</reference>